<dbReference type="InterPro" id="IPR038765">
    <property type="entry name" value="Papain-like_cys_pep_sf"/>
</dbReference>
<dbReference type="InterPro" id="IPR001763">
    <property type="entry name" value="Rhodanese-like_dom"/>
</dbReference>
<dbReference type="VEuPathDB" id="FungiDB:C5L36_0C03090"/>
<proteinExistence type="predicted"/>
<gene>
    <name evidence="4" type="ORF">BOH78_1703</name>
    <name evidence="3" type="ORF">C5L36_0C03090</name>
</gene>
<dbReference type="PROSITE" id="PS50235">
    <property type="entry name" value="USP_3"/>
    <property type="match status" value="1"/>
</dbReference>
<dbReference type="InterPro" id="IPR050185">
    <property type="entry name" value="Ub_carboxyl-term_hydrolase"/>
</dbReference>
<dbReference type="Proteomes" id="UP000189274">
    <property type="component" value="Unassembled WGS sequence"/>
</dbReference>
<dbReference type="CDD" id="cd02257">
    <property type="entry name" value="Peptidase_C19"/>
    <property type="match status" value="1"/>
</dbReference>
<evidence type="ECO:0000259" key="2">
    <source>
        <dbReference type="PROSITE" id="PS50235"/>
    </source>
</evidence>
<evidence type="ECO:0000313" key="6">
    <source>
        <dbReference type="Proteomes" id="UP000249293"/>
    </source>
</evidence>
<name>A0A1V2LQJ7_PICKU</name>
<protein>
    <submittedName>
        <fullName evidence="4">Ubiquitin carboxyl-terminal hydrolase 7</fullName>
    </submittedName>
</protein>
<feature type="domain" description="Rhodanese" evidence="1">
    <location>
        <begin position="304"/>
        <end position="331"/>
    </location>
</feature>
<dbReference type="InterPro" id="IPR001394">
    <property type="entry name" value="Peptidase_C19_UCH"/>
</dbReference>
<dbReference type="AlphaFoldDB" id="A0A1V2LQJ7"/>
<reference evidence="5" key="1">
    <citation type="journal article" date="2017" name="Genome Announc.">
        <title>Genome sequences of Cyberlindnera fabianii 65, Pichia kudriavzevii 129, and Saccharomyces cerevisiae 131 isolated from fermented masau fruits in Zimbabwe.</title>
        <authorList>
            <person name="van Rijswijck I.M.H."/>
            <person name="Derks M.F.L."/>
            <person name="Abee T."/>
            <person name="de Ridder D."/>
            <person name="Smid E.J."/>
        </authorList>
    </citation>
    <scope>NUCLEOTIDE SEQUENCE [LARGE SCALE GENOMIC DNA]</scope>
    <source>
        <strain evidence="5">129</strain>
    </source>
</reference>
<dbReference type="Proteomes" id="UP000249293">
    <property type="component" value="Chromosome 3"/>
</dbReference>
<evidence type="ECO:0000313" key="4">
    <source>
        <dbReference type="EMBL" id="ONH75543.1"/>
    </source>
</evidence>
<dbReference type="SUPFAM" id="SSF54001">
    <property type="entry name" value="Cysteine proteinases"/>
    <property type="match status" value="1"/>
</dbReference>
<reference evidence="3 6" key="3">
    <citation type="submission" date="2018-06" db="EMBL/GenBank/DDBJ databases">
        <title>Population genomics shows no distinction between pathogenic Candida krusei and environmental Pichia kudriavzevii: One species, four names.</title>
        <authorList>
            <person name="Douglass A.P."/>
            <person name="Offei B."/>
            <person name="Braun-Galleani S."/>
            <person name="Coughlan A.Y."/>
            <person name="Martos A."/>
            <person name="Ortiz-Merino R.A."/>
            <person name="Byrne K.P."/>
            <person name="Wolfe K.H."/>
        </authorList>
    </citation>
    <scope>NUCLEOTIDE SEQUENCE [LARGE SCALE GENOMIC DNA]</scope>
    <source>
        <strain evidence="3 6">CBS573</strain>
    </source>
</reference>
<dbReference type="InterPro" id="IPR028889">
    <property type="entry name" value="USP"/>
</dbReference>
<dbReference type="EMBL" id="MQVM01000006">
    <property type="protein sequence ID" value="ONH75543.1"/>
    <property type="molecule type" value="Genomic_DNA"/>
</dbReference>
<dbReference type="OrthoDB" id="292964at2759"/>
<keyword evidence="4" id="KW-0378">Hydrolase</keyword>
<reference evidence="4" key="2">
    <citation type="submission" date="2017-01" db="EMBL/GenBank/DDBJ databases">
        <authorList>
            <person name="Mah S.A."/>
            <person name="Swanson W.J."/>
            <person name="Moy G.W."/>
            <person name="Vacquier V.D."/>
        </authorList>
    </citation>
    <scope>NUCLEOTIDE SEQUENCE [LARGE SCALE GENOMIC DNA]</scope>
    <source>
        <strain evidence="4">129</strain>
    </source>
</reference>
<dbReference type="GO" id="GO:0004843">
    <property type="term" value="F:cysteine-type deubiquitinase activity"/>
    <property type="evidence" value="ECO:0007669"/>
    <property type="project" value="InterPro"/>
</dbReference>
<organism evidence="4 5">
    <name type="scientific">Pichia kudriavzevii</name>
    <name type="common">Yeast</name>
    <name type="synonym">Issatchenkia orientalis</name>
    <dbReference type="NCBI Taxonomy" id="4909"/>
    <lineage>
        <taxon>Eukaryota</taxon>
        <taxon>Fungi</taxon>
        <taxon>Dikarya</taxon>
        <taxon>Ascomycota</taxon>
        <taxon>Saccharomycotina</taxon>
        <taxon>Pichiomycetes</taxon>
        <taxon>Pichiales</taxon>
        <taxon>Pichiaceae</taxon>
        <taxon>Pichia</taxon>
    </lineage>
</organism>
<dbReference type="PANTHER" id="PTHR21646">
    <property type="entry name" value="UBIQUITIN CARBOXYL-TERMINAL HYDROLASE"/>
    <property type="match status" value="1"/>
</dbReference>
<sequence length="866" mass="99974">MDNNHMLKVQRRISLQTKARDELQELPESVIKSIAQHQNALFNNKLSMLEKAYSLEREDAKFKKIMNDWVYIASNYCFLLVENHLDGCDELAVELFTAFHIILTNALLPNRNNLLLSDVERQYIEIFRVKHNTLMQSRRSRYYSIIIKYLNRLKKIDEMNINASQKRRSLDPKAFQSIQLRSPSELYPQTGMGKLRLSGSSLEEATSSDSSDNDSVLEMMHSLKTIDIETFLQVDPRNLTIINIQVRKLNSQKRNIITIDPSLVSDSASIDHLIIPYLKQNEVIVLFSKSPNISGLETEMFNQLSKRGFDDIYWLQGGFNTFKLHCISPQTFSPSTRSLLTPKIPLLNSDSYEHFNTTPSSRSPQVIPQPIPPPIPISQPLIKQTDVSINGIINGYSNNSQSNLNNLNNGSHNQHSIVSTSTTTYNEPSKLSYKPIVRLRNLGSTCYINSLIQCLFSLEKFRGFFLNDAKLKDYLTNLNGSKAWLTSSIHELFNDFYKYSPHNTQPPVIDMTRFLSIVAKKNPEFNIPHEQQDSSQFLYYIVDQLHKELKFSSSRALELHLVEINNRLSEKYTKYQYKLLEDEGYSYIKDLFNIREGVKMKCNRCGYTSVKYDTSIMLHLSINKRSTSLNEIMSFNFQPEEMSERLGNAWSCDGCKESEKRFNELQDKVDTYYDIINATTKLEPGINEQHHKKKKKFFRPFGITSSKGPKHSDSEVISRQESVDPEMEKFINSFTDAEKSEYDKLLDITTRERVAYRTVEIIDLPNILVICLSLFHPNKQDTKVNMKSLKFPEKLTMEYESCCRVYKLNSWVDHWGGSLDSGHYTATVDLLSTQWLVCDDDKIQPAYSKMGGVDDSNVYLLFYEAL</sequence>
<keyword evidence="6" id="KW-1185">Reference proteome</keyword>
<evidence type="ECO:0000259" key="1">
    <source>
        <dbReference type="PROSITE" id="PS50206"/>
    </source>
</evidence>
<dbReference type="EMBL" id="CP028775">
    <property type="protein sequence ID" value="AWU76369.1"/>
    <property type="molecule type" value="Genomic_DNA"/>
</dbReference>
<dbReference type="STRING" id="4909.A0A1V2LQJ7"/>
<dbReference type="PROSITE" id="PS50206">
    <property type="entry name" value="RHODANESE_3"/>
    <property type="match status" value="1"/>
</dbReference>
<dbReference type="GO" id="GO:0016579">
    <property type="term" value="P:protein deubiquitination"/>
    <property type="evidence" value="ECO:0007669"/>
    <property type="project" value="InterPro"/>
</dbReference>
<dbReference type="Gene3D" id="3.90.70.10">
    <property type="entry name" value="Cysteine proteinases"/>
    <property type="match status" value="1"/>
</dbReference>
<dbReference type="Pfam" id="PF00443">
    <property type="entry name" value="UCH"/>
    <property type="match status" value="1"/>
</dbReference>
<accession>A0A1V2LQJ7</accession>
<evidence type="ECO:0000313" key="3">
    <source>
        <dbReference type="EMBL" id="AWU76369.1"/>
    </source>
</evidence>
<feature type="domain" description="USP" evidence="2">
    <location>
        <begin position="437"/>
        <end position="866"/>
    </location>
</feature>
<evidence type="ECO:0000313" key="5">
    <source>
        <dbReference type="Proteomes" id="UP000189274"/>
    </source>
</evidence>